<accession>A0AAX4K1G9</accession>
<reference evidence="2 3" key="1">
    <citation type="submission" date="2024-01" db="EMBL/GenBank/DDBJ databases">
        <title>Comparative genomics of Cryptococcus and Kwoniella reveals pathogenesis evolution and contrasting modes of karyotype evolution via chromosome fusion or intercentromeric recombination.</title>
        <authorList>
            <person name="Coelho M.A."/>
            <person name="David-Palma M."/>
            <person name="Shea T."/>
            <person name="Bowers K."/>
            <person name="McGinley-Smith S."/>
            <person name="Mohammad A.W."/>
            <person name="Gnirke A."/>
            <person name="Yurkov A.M."/>
            <person name="Nowrousian M."/>
            <person name="Sun S."/>
            <person name="Cuomo C.A."/>
            <person name="Heitman J."/>
        </authorList>
    </citation>
    <scope>NUCLEOTIDE SEQUENCE [LARGE SCALE GENOMIC DNA]</scope>
    <source>
        <strain evidence="2 3">CBS 6074</strain>
    </source>
</reference>
<evidence type="ECO:0000313" key="2">
    <source>
        <dbReference type="EMBL" id="WWC91229.1"/>
    </source>
</evidence>
<dbReference type="GeneID" id="91096840"/>
<proteinExistence type="inferred from homology"/>
<dbReference type="PANTHER" id="PTHR12475:SF4">
    <property type="entry name" value="PROTEIN THEM6"/>
    <property type="match status" value="1"/>
</dbReference>
<dbReference type="EMBL" id="CP144105">
    <property type="protein sequence ID" value="WWC91229.1"/>
    <property type="molecule type" value="Genomic_DNA"/>
</dbReference>
<dbReference type="SUPFAM" id="SSF54637">
    <property type="entry name" value="Thioesterase/thiol ester dehydrase-isomerase"/>
    <property type="match status" value="1"/>
</dbReference>
<dbReference type="RefSeq" id="XP_066077991.1">
    <property type="nucleotide sequence ID" value="XM_066221894.1"/>
</dbReference>
<sequence>MTSTITSVSQNLLNGLKSVLVDWTKNDVLSKLSNSIPRPLKYLIAIIFILQAPSWPFIWHFRIFNVASKLHLDQLRKGRSKYINDSIKTIEQSSSSSSSSGSNGGLEDFRVRYNRLAWFDDCDYRLHLSNSAYAKNSDPIEMKFGMKLFEPLLGTGAYLALGSSHYNFFKEIPFGKKYIIETRIGGWDEKWLYLVSEFIIYPKSNQKSSKSKAEPIDAFKKTHTSGSSTPAGGPEMPKSKIEEIKKSWVNKRSKRQDGGIICCLAISEYCLKIGRITVPPRIGLWTALRHSSKIEQEKARKIIMGKDCGYEFLTGGWRNEENATTLGVDIAFEDVDGNWVKQGKENMEAVVKGLSGFYITNSLAWNE</sequence>
<gene>
    <name evidence="2" type="ORF">L201_006171</name>
</gene>
<comment type="similarity">
    <text evidence="1">Belongs to the lcsJ thioesterase family.</text>
</comment>
<organism evidence="2 3">
    <name type="scientific">Kwoniella dendrophila CBS 6074</name>
    <dbReference type="NCBI Taxonomy" id="1295534"/>
    <lineage>
        <taxon>Eukaryota</taxon>
        <taxon>Fungi</taxon>
        <taxon>Dikarya</taxon>
        <taxon>Basidiomycota</taxon>
        <taxon>Agaricomycotina</taxon>
        <taxon>Tremellomycetes</taxon>
        <taxon>Tremellales</taxon>
        <taxon>Cryptococcaceae</taxon>
        <taxon>Kwoniella</taxon>
    </lineage>
</organism>
<evidence type="ECO:0000256" key="1">
    <source>
        <dbReference type="ARBA" id="ARBA00038476"/>
    </source>
</evidence>
<name>A0AAX4K1G9_9TREE</name>
<dbReference type="Pfam" id="PF13279">
    <property type="entry name" value="4HBT_2"/>
    <property type="match status" value="1"/>
</dbReference>
<dbReference type="AlphaFoldDB" id="A0AAX4K1G9"/>
<dbReference type="PANTHER" id="PTHR12475">
    <property type="match status" value="1"/>
</dbReference>
<dbReference type="InterPro" id="IPR029069">
    <property type="entry name" value="HotDog_dom_sf"/>
</dbReference>
<dbReference type="InterPro" id="IPR051490">
    <property type="entry name" value="THEM6_lcsJ_thioesterase"/>
</dbReference>
<keyword evidence="3" id="KW-1185">Reference proteome</keyword>
<protein>
    <submittedName>
        <fullName evidence="2">Uncharacterized protein</fullName>
    </submittedName>
</protein>
<dbReference type="Proteomes" id="UP001355207">
    <property type="component" value="Chromosome 8"/>
</dbReference>
<evidence type="ECO:0000313" key="3">
    <source>
        <dbReference type="Proteomes" id="UP001355207"/>
    </source>
</evidence>